<feature type="signal peptide" evidence="1">
    <location>
        <begin position="1"/>
        <end position="20"/>
    </location>
</feature>
<organism evidence="2 3">
    <name type="scientific">Candidatus Bipolaricaulis anaerobius</name>
    <dbReference type="NCBI Taxonomy" id="2026885"/>
    <lineage>
        <taxon>Bacteria</taxon>
        <taxon>Candidatus Bipolaricaulota</taxon>
        <taxon>Candidatus Bipolaricaulia</taxon>
        <taxon>Candidatus Bipolaricaulales</taxon>
        <taxon>Candidatus Bipolaricaulaceae</taxon>
        <taxon>Candidatus Bipolaricaulis</taxon>
    </lineage>
</organism>
<keyword evidence="1" id="KW-0732">Signal</keyword>
<dbReference type="KEGG" id="bana:BARAN1_1066"/>
<name>A0A2X3L2P8_9BACT</name>
<sequence length="157" mass="16276">MVRKMVVLVMIGLAAGSVLTWGSEKTAGAQAALTIPSLSRLSVAGTSATGREVSVSVEIPPGAAPTTGGIELARAVVLVVRSNVPWTLVARPGDLLTEGAMEARVGRDDYRPVRPEGLVLAQGAPGVHEIVLDYRVAWGEAGWSGESSLTLVYTIEG</sequence>
<accession>A0A2X3L2P8</accession>
<reference evidence="3" key="1">
    <citation type="submission" date="2018-05" db="EMBL/GenBank/DDBJ databases">
        <authorList>
            <person name="Hao L."/>
        </authorList>
    </citation>
    <scope>NUCLEOTIDE SEQUENCE [LARGE SCALE GENOMIC DNA]</scope>
</reference>
<dbReference type="AlphaFoldDB" id="A0A2X3L2P8"/>
<evidence type="ECO:0000256" key="1">
    <source>
        <dbReference type="SAM" id="SignalP"/>
    </source>
</evidence>
<dbReference type="EMBL" id="LS483254">
    <property type="protein sequence ID" value="SQD93090.1"/>
    <property type="molecule type" value="Genomic_DNA"/>
</dbReference>
<evidence type="ECO:0000313" key="2">
    <source>
        <dbReference type="EMBL" id="SQD93090.1"/>
    </source>
</evidence>
<dbReference type="Proteomes" id="UP000249818">
    <property type="component" value="Chromosome BARAN1"/>
</dbReference>
<gene>
    <name evidence="2" type="ORF">BARAN1_1066</name>
</gene>
<evidence type="ECO:0000313" key="3">
    <source>
        <dbReference type="Proteomes" id="UP000249818"/>
    </source>
</evidence>
<keyword evidence="3" id="KW-1185">Reference proteome</keyword>
<feature type="chain" id="PRO_5016116703" evidence="1">
    <location>
        <begin position="21"/>
        <end position="157"/>
    </location>
</feature>
<proteinExistence type="predicted"/>
<protein>
    <submittedName>
        <fullName evidence="2">Uncharacterized protein</fullName>
    </submittedName>
</protein>